<keyword evidence="3" id="KW-0698">rRNA processing</keyword>
<sequence>MAIQKLMSNAWAFSPRLNATQHGCVRMFSFLSGSRYVSSPSDDQENSSVICDLLVHERRKQTKKSSSKVLTPSPKPINTIEQSKNSPSDKKSRKINGNNIKTLNDFNIMSLMRAIKSKSTCYIVNENAANTLVRHLKKDLQPGDIIAEGNLGAGVLTKALLNFTNHRIIGYEPNTEFMMYLKSQFTAHASRLELHCLDIFKFYWYYTLNKREPEREGEADKLAQLLKPLPERNSEAASQVKIVSSVCDIAFFHRLALSFTFQCCFFKDVFPVFYLYIPKKIYEYFKKDSKHVVCRRLRLPFLYYFTVEHLDTAPRSHFYSSKVKRKKKNESDEECFHLVKISPKVDVSETIPLEQLEMFHYFMRCMNKTRASESLIFQMEKWIPGCGIDYIKNGFRMFVNPRQHTEDQLLEAYRLFISLPSFKECMFHHHCENWSIQFGLKDEESSQVEETTNENTDEKVNFDIDEDDEAFSDIKGKRYWRDKSGI</sequence>
<dbReference type="Proteomes" id="UP001381693">
    <property type="component" value="Unassembled WGS sequence"/>
</dbReference>
<dbReference type="SUPFAM" id="SSF53335">
    <property type="entry name" value="S-adenosyl-L-methionine-dependent methyltransferases"/>
    <property type="match status" value="1"/>
</dbReference>
<dbReference type="PANTHER" id="PTHR11727">
    <property type="entry name" value="DIMETHYLADENOSINE TRANSFERASE"/>
    <property type="match status" value="1"/>
</dbReference>
<dbReference type="Gene3D" id="3.40.50.150">
    <property type="entry name" value="Vaccinia Virus protein VP39"/>
    <property type="match status" value="1"/>
</dbReference>
<dbReference type="GO" id="GO:0006391">
    <property type="term" value="P:transcription initiation at mitochondrial promoter"/>
    <property type="evidence" value="ECO:0007669"/>
    <property type="project" value="TreeGrafter"/>
</dbReference>
<dbReference type="GO" id="GO:0005759">
    <property type="term" value="C:mitochondrial matrix"/>
    <property type="evidence" value="ECO:0007669"/>
    <property type="project" value="TreeGrafter"/>
</dbReference>
<keyword evidence="4" id="KW-0489">Methyltransferase</keyword>
<keyword evidence="11" id="KW-0804">Transcription</keyword>
<comment type="subcellular location">
    <subcellularLocation>
        <location evidence="1">Mitochondrion</location>
    </subcellularLocation>
</comment>
<evidence type="ECO:0000256" key="10">
    <source>
        <dbReference type="ARBA" id="ARBA00023128"/>
    </source>
</evidence>
<evidence type="ECO:0000313" key="16">
    <source>
        <dbReference type="EMBL" id="KAK7083585.1"/>
    </source>
</evidence>
<evidence type="ECO:0000256" key="13">
    <source>
        <dbReference type="ARBA" id="ARBA00031609"/>
    </source>
</evidence>
<proteinExistence type="predicted"/>
<evidence type="ECO:0000256" key="6">
    <source>
        <dbReference type="ARBA" id="ARBA00022691"/>
    </source>
</evidence>
<keyword evidence="10" id="KW-0496">Mitochondrion</keyword>
<dbReference type="InterPro" id="IPR001737">
    <property type="entry name" value="KsgA/Erm"/>
</dbReference>
<evidence type="ECO:0000256" key="15">
    <source>
        <dbReference type="SAM" id="MobiDB-lite"/>
    </source>
</evidence>
<organism evidence="16 17">
    <name type="scientific">Halocaridina rubra</name>
    <name type="common">Hawaiian red shrimp</name>
    <dbReference type="NCBI Taxonomy" id="373956"/>
    <lineage>
        <taxon>Eukaryota</taxon>
        <taxon>Metazoa</taxon>
        <taxon>Ecdysozoa</taxon>
        <taxon>Arthropoda</taxon>
        <taxon>Crustacea</taxon>
        <taxon>Multicrustacea</taxon>
        <taxon>Malacostraca</taxon>
        <taxon>Eumalacostraca</taxon>
        <taxon>Eucarida</taxon>
        <taxon>Decapoda</taxon>
        <taxon>Pleocyemata</taxon>
        <taxon>Caridea</taxon>
        <taxon>Atyoidea</taxon>
        <taxon>Atyidae</taxon>
        <taxon>Halocaridina</taxon>
    </lineage>
</organism>
<dbReference type="GO" id="GO:0034246">
    <property type="term" value="F:mitochondrial transcription factor activity"/>
    <property type="evidence" value="ECO:0007669"/>
    <property type="project" value="TreeGrafter"/>
</dbReference>
<feature type="region of interest" description="Disordered" evidence="15">
    <location>
        <begin position="62"/>
        <end position="97"/>
    </location>
</feature>
<dbReference type="PANTHER" id="PTHR11727:SF13">
    <property type="entry name" value="DIMETHYLADENOSINE TRANSFERASE 2, MITOCHONDRIAL"/>
    <property type="match status" value="1"/>
</dbReference>
<dbReference type="InterPro" id="IPR029063">
    <property type="entry name" value="SAM-dependent_MTases_sf"/>
</dbReference>
<keyword evidence="7" id="KW-0694">RNA-binding</keyword>
<keyword evidence="5" id="KW-0808">Transferase</keyword>
<keyword evidence="6" id="KW-0949">S-adenosyl-L-methionine</keyword>
<evidence type="ECO:0000256" key="5">
    <source>
        <dbReference type="ARBA" id="ARBA00022679"/>
    </source>
</evidence>
<accession>A0AAN8XSR6</accession>
<evidence type="ECO:0000256" key="2">
    <source>
        <dbReference type="ARBA" id="ARBA00018369"/>
    </source>
</evidence>
<name>A0AAN8XSR6_HALRR</name>
<dbReference type="GO" id="GO:0003723">
    <property type="term" value="F:RNA binding"/>
    <property type="evidence" value="ECO:0007669"/>
    <property type="project" value="UniProtKB-KW"/>
</dbReference>
<dbReference type="EMBL" id="JAXCGZ010002790">
    <property type="protein sequence ID" value="KAK7083585.1"/>
    <property type="molecule type" value="Genomic_DNA"/>
</dbReference>
<gene>
    <name evidence="16" type="ORF">SK128_016238</name>
</gene>
<evidence type="ECO:0000256" key="7">
    <source>
        <dbReference type="ARBA" id="ARBA00022884"/>
    </source>
</evidence>
<protein>
    <recommendedName>
        <fullName evidence="2">Dimethyladenosine transferase 2, mitochondrial</fullName>
    </recommendedName>
    <alternativeName>
        <fullName evidence="12">Mitochondrial 12S rRNA dimethylase 2</fullName>
    </alternativeName>
    <alternativeName>
        <fullName evidence="13">Mitochondrial transcription factor B2</fullName>
    </alternativeName>
    <alternativeName>
        <fullName evidence="14">S-adenosylmethionine-6-N', N'-adenosyl(rRNA) dimethyltransferase 2</fullName>
    </alternativeName>
</protein>
<reference evidence="16 17" key="1">
    <citation type="submission" date="2023-11" db="EMBL/GenBank/DDBJ databases">
        <title>Halocaridina rubra genome assembly.</title>
        <authorList>
            <person name="Smith C."/>
        </authorList>
    </citation>
    <scope>NUCLEOTIDE SEQUENCE [LARGE SCALE GENOMIC DNA]</scope>
    <source>
        <strain evidence="16">EP-1</strain>
        <tissue evidence="16">Whole</tissue>
    </source>
</reference>
<evidence type="ECO:0000256" key="4">
    <source>
        <dbReference type="ARBA" id="ARBA00022603"/>
    </source>
</evidence>
<dbReference type="GO" id="GO:0000179">
    <property type="term" value="F:rRNA (adenine-N6,N6-)-dimethyltransferase activity"/>
    <property type="evidence" value="ECO:0007669"/>
    <property type="project" value="TreeGrafter"/>
</dbReference>
<keyword evidence="8" id="KW-0809">Transit peptide</keyword>
<evidence type="ECO:0000256" key="1">
    <source>
        <dbReference type="ARBA" id="ARBA00004173"/>
    </source>
</evidence>
<evidence type="ECO:0000256" key="12">
    <source>
        <dbReference type="ARBA" id="ARBA00029708"/>
    </source>
</evidence>
<evidence type="ECO:0000256" key="8">
    <source>
        <dbReference type="ARBA" id="ARBA00022946"/>
    </source>
</evidence>
<comment type="caution">
    <text evidence="16">The sequence shown here is derived from an EMBL/GenBank/DDBJ whole genome shotgun (WGS) entry which is preliminary data.</text>
</comment>
<keyword evidence="17" id="KW-1185">Reference proteome</keyword>
<keyword evidence="9" id="KW-0805">Transcription regulation</keyword>
<evidence type="ECO:0000313" key="17">
    <source>
        <dbReference type="Proteomes" id="UP001381693"/>
    </source>
</evidence>
<dbReference type="AlphaFoldDB" id="A0AAN8XSR6"/>
<evidence type="ECO:0000256" key="11">
    <source>
        <dbReference type="ARBA" id="ARBA00023163"/>
    </source>
</evidence>
<evidence type="ECO:0000256" key="3">
    <source>
        <dbReference type="ARBA" id="ARBA00022552"/>
    </source>
</evidence>
<evidence type="ECO:0000256" key="14">
    <source>
        <dbReference type="ARBA" id="ARBA00032796"/>
    </source>
</evidence>
<evidence type="ECO:0000256" key="9">
    <source>
        <dbReference type="ARBA" id="ARBA00023015"/>
    </source>
</evidence>